<proteinExistence type="predicted"/>
<accession>A0ABD1I040</accession>
<reference evidence="1 2" key="1">
    <citation type="submission" date="2024-06" db="EMBL/GenBank/DDBJ databases">
        <title>A chromosome level genome sequence of Diviner's sage (Salvia divinorum).</title>
        <authorList>
            <person name="Ford S.A."/>
            <person name="Ro D.-K."/>
            <person name="Ness R.W."/>
            <person name="Phillips M.A."/>
        </authorList>
    </citation>
    <scope>NUCLEOTIDE SEQUENCE [LARGE SCALE GENOMIC DNA]</scope>
    <source>
        <strain evidence="1">SAF-2024a</strain>
        <tissue evidence="1">Leaf</tissue>
    </source>
</reference>
<dbReference type="AlphaFoldDB" id="A0ABD1I040"/>
<keyword evidence="2" id="KW-1185">Reference proteome</keyword>
<dbReference type="SUPFAM" id="SSF69304">
    <property type="entry name" value="Tricorn protease N-terminal domain"/>
    <property type="match status" value="1"/>
</dbReference>
<comment type="caution">
    <text evidence="1">The sequence shown here is derived from an EMBL/GenBank/DDBJ whole genome shotgun (WGS) entry which is preliminary data.</text>
</comment>
<name>A0ABD1I040_SALDI</name>
<dbReference type="EMBL" id="JBEAFC010000003">
    <property type="protein sequence ID" value="KAL1561434.1"/>
    <property type="molecule type" value="Genomic_DNA"/>
</dbReference>
<evidence type="ECO:0008006" key="3">
    <source>
        <dbReference type="Google" id="ProtNLM"/>
    </source>
</evidence>
<dbReference type="Proteomes" id="UP001567538">
    <property type="component" value="Unassembled WGS sequence"/>
</dbReference>
<sequence>MEYKGLLSALACWYDEDQYPAMLSKYELWIMSDGSWKKESIFHTRGVQKPLWFSQDGKLLYFASVTDELVMFDRATGELKYLGIDWFSSRGKIDPMMIPFFESFVQLN</sequence>
<organism evidence="1 2">
    <name type="scientific">Salvia divinorum</name>
    <name type="common">Maria pastora</name>
    <name type="synonym">Diviner's sage</name>
    <dbReference type="NCBI Taxonomy" id="28513"/>
    <lineage>
        <taxon>Eukaryota</taxon>
        <taxon>Viridiplantae</taxon>
        <taxon>Streptophyta</taxon>
        <taxon>Embryophyta</taxon>
        <taxon>Tracheophyta</taxon>
        <taxon>Spermatophyta</taxon>
        <taxon>Magnoliopsida</taxon>
        <taxon>eudicotyledons</taxon>
        <taxon>Gunneridae</taxon>
        <taxon>Pentapetalae</taxon>
        <taxon>asterids</taxon>
        <taxon>lamiids</taxon>
        <taxon>Lamiales</taxon>
        <taxon>Lamiaceae</taxon>
        <taxon>Nepetoideae</taxon>
        <taxon>Mentheae</taxon>
        <taxon>Salviinae</taxon>
        <taxon>Salvia</taxon>
        <taxon>Salvia subgen. Calosphace</taxon>
    </lineage>
</organism>
<evidence type="ECO:0000313" key="1">
    <source>
        <dbReference type="EMBL" id="KAL1561434.1"/>
    </source>
</evidence>
<evidence type="ECO:0000313" key="2">
    <source>
        <dbReference type="Proteomes" id="UP001567538"/>
    </source>
</evidence>
<gene>
    <name evidence="1" type="ORF">AAHA92_04140</name>
</gene>
<protein>
    <recommendedName>
        <fullName evidence="3">F-box protein</fullName>
    </recommendedName>
</protein>